<proteinExistence type="predicted"/>
<dbReference type="InterPro" id="IPR011659">
    <property type="entry name" value="WD40"/>
</dbReference>
<evidence type="ECO:0000313" key="1">
    <source>
        <dbReference type="EMBL" id="SDZ98113.1"/>
    </source>
</evidence>
<sequence>MKQLINHISIVLTVVFCLVMLEGCRHQVEHATRVHQVPAIYPDYVGVTIPAGIAPLDFNFVGGDVDLLDVTVRGSKGGELHVQGEWADLNIEAWQQLTQQNVGGELLFTVCVEHDDQWIQYDDFKVYVSKLPLEDYGLTYRRIPPGYEVGGANIGIYQRDLHSFDETAILKVSAVYGHCINCHTANRTDPSTLTMQFRGEGGGTLVQRNGKQHWLNTRTDSTKAAGSYAYWHPSGRYCAYAVNSVHQNFHVGTEKRIEAYHRFSDLILLDTQTNQLVLSPLLQTEDQEIFPAFSPDGKYLYYSTSKPCNLPAEYEKVKCSICRIAFDEKTGTFGNEVDTLVNTAATGKSYTLVRPSYDGRWLMFCVSDHSNFPVFQNDADLWLMDLKTGEMRELKEVNSRQTESFHNWSSNSGWFVFSSKRENGEYAQLYLSSIDDKGRVTKPFLLPQRNPKKYYGELFDSYNVPDFTKTPVSLDVHEVHRQVFDGKRQQVEVR</sequence>
<protein>
    <submittedName>
        <fullName evidence="1">WD40-like Beta Propeller Repeat</fullName>
    </submittedName>
</protein>
<dbReference type="AlphaFoldDB" id="A0A1H3XFJ9"/>
<accession>A0A1H3XFJ9</accession>
<organism evidence="1 2">
    <name type="scientific">Xylanibacter ruminicola</name>
    <name type="common">Prevotella ruminicola</name>
    <dbReference type="NCBI Taxonomy" id="839"/>
    <lineage>
        <taxon>Bacteria</taxon>
        <taxon>Pseudomonadati</taxon>
        <taxon>Bacteroidota</taxon>
        <taxon>Bacteroidia</taxon>
        <taxon>Bacteroidales</taxon>
        <taxon>Prevotellaceae</taxon>
        <taxon>Xylanibacter</taxon>
    </lineage>
</organism>
<evidence type="ECO:0000313" key="2">
    <source>
        <dbReference type="Proteomes" id="UP000182257"/>
    </source>
</evidence>
<dbReference type="EMBL" id="FNRF01000001">
    <property type="protein sequence ID" value="SDZ98113.1"/>
    <property type="molecule type" value="Genomic_DNA"/>
</dbReference>
<name>A0A1H3XFJ9_XYLRU</name>
<dbReference type="RefSeq" id="WP_081352798.1">
    <property type="nucleotide sequence ID" value="NZ_FNRF01000001.1"/>
</dbReference>
<dbReference type="InterPro" id="IPR011042">
    <property type="entry name" value="6-blade_b-propeller_TolB-like"/>
</dbReference>
<dbReference type="Gene3D" id="2.120.10.30">
    <property type="entry name" value="TolB, C-terminal domain"/>
    <property type="match status" value="2"/>
</dbReference>
<dbReference type="Proteomes" id="UP000182257">
    <property type="component" value="Unassembled WGS sequence"/>
</dbReference>
<dbReference type="Pfam" id="PF07676">
    <property type="entry name" value="PD40"/>
    <property type="match status" value="1"/>
</dbReference>
<dbReference type="SUPFAM" id="SSF82171">
    <property type="entry name" value="DPP6 N-terminal domain-like"/>
    <property type="match status" value="1"/>
</dbReference>
<dbReference type="OrthoDB" id="8432779at2"/>
<reference evidence="1 2" key="1">
    <citation type="submission" date="2016-10" db="EMBL/GenBank/DDBJ databases">
        <authorList>
            <person name="de Groot N.N."/>
        </authorList>
    </citation>
    <scope>NUCLEOTIDE SEQUENCE [LARGE SCALE GENOMIC DNA]</scope>
    <source>
        <strain evidence="1 2">D31d</strain>
    </source>
</reference>
<gene>
    <name evidence="1" type="ORF">SAMN05216462_0194</name>
</gene>